<proteinExistence type="predicted"/>
<keyword evidence="1" id="KW-0812">Transmembrane</keyword>
<evidence type="ECO:0000256" key="1">
    <source>
        <dbReference type="SAM" id="Phobius"/>
    </source>
</evidence>
<dbReference type="InterPro" id="IPR053803">
    <property type="entry name" value="DUF6949"/>
</dbReference>
<feature type="transmembrane region" description="Helical" evidence="1">
    <location>
        <begin position="56"/>
        <end position="76"/>
    </location>
</feature>
<feature type="transmembrane region" description="Helical" evidence="1">
    <location>
        <begin position="88"/>
        <end position="109"/>
    </location>
</feature>
<dbReference type="Pfam" id="PF22258">
    <property type="entry name" value="DUF6949"/>
    <property type="match status" value="1"/>
</dbReference>
<reference evidence="2 3" key="1">
    <citation type="journal article" date="2015" name="Stand. Genomic Sci.">
        <title>Genomic Encyclopedia of Bacterial and Archaeal Type Strains, Phase III: the genomes of soil and plant-associated and newly described type strains.</title>
        <authorList>
            <person name="Whitman W.B."/>
            <person name="Woyke T."/>
            <person name="Klenk H.P."/>
            <person name="Zhou Y."/>
            <person name="Lilburn T.G."/>
            <person name="Beck B.J."/>
            <person name="De Vos P."/>
            <person name="Vandamme P."/>
            <person name="Eisen J.A."/>
            <person name="Garrity G."/>
            <person name="Hugenholtz P."/>
            <person name="Kyrpides N.C."/>
        </authorList>
    </citation>
    <scope>NUCLEOTIDE SEQUENCE [LARGE SCALE GENOMIC DNA]</scope>
    <source>
        <strain evidence="2 3">CGMCC 1.10947</strain>
    </source>
</reference>
<sequence length="118" mass="12764">MALRKGGLPMTPEALNTFFSIFIGFALAGALVNGYQAFAQRPAGFSLLQDGVAPKTFAAVPFLVFAAPFIIMRNTLRGLRMESRRAEFVMMATVIAGFWSMMSGTFFLMTLRAAGVLG</sequence>
<accession>A0A562KU06</accession>
<evidence type="ECO:0000313" key="2">
    <source>
        <dbReference type="EMBL" id="TWH98834.1"/>
    </source>
</evidence>
<organism evidence="2 3">
    <name type="scientific">Bradyrhizobium daqingense</name>
    <dbReference type="NCBI Taxonomy" id="993502"/>
    <lineage>
        <taxon>Bacteria</taxon>
        <taxon>Pseudomonadati</taxon>
        <taxon>Pseudomonadota</taxon>
        <taxon>Alphaproteobacteria</taxon>
        <taxon>Hyphomicrobiales</taxon>
        <taxon>Nitrobacteraceae</taxon>
        <taxon>Bradyrhizobium</taxon>
    </lineage>
</organism>
<dbReference type="Proteomes" id="UP000317176">
    <property type="component" value="Unassembled WGS sequence"/>
</dbReference>
<dbReference type="EMBL" id="VLKL01000020">
    <property type="protein sequence ID" value="TWH98834.1"/>
    <property type="molecule type" value="Genomic_DNA"/>
</dbReference>
<comment type="caution">
    <text evidence="2">The sequence shown here is derived from an EMBL/GenBank/DDBJ whole genome shotgun (WGS) entry which is preliminary data.</text>
</comment>
<keyword evidence="1" id="KW-0472">Membrane</keyword>
<dbReference type="AlphaFoldDB" id="A0A562KU06"/>
<feature type="transmembrane region" description="Helical" evidence="1">
    <location>
        <begin position="14"/>
        <end position="36"/>
    </location>
</feature>
<name>A0A562KU06_9BRAD</name>
<keyword evidence="1" id="KW-1133">Transmembrane helix</keyword>
<gene>
    <name evidence="2" type="ORF">IQ17_05691</name>
</gene>
<protein>
    <submittedName>
        <fullName evidence="2">Uncharacterized protein</fullName>
    </submittedName>
</protein>
<keyword evidence="3" id="KW-1185">Reference proteome</keyword>
<evidence type="ECO:0000313" key="3">
    <source>
        <dbReference type="Proteomes" id="UP000317176"/>
    </source>
</evidence>